<reference evidence="1" key="1">
    <citation type="journal article" date="2014" name="Front. Microbiol.">
        <title>High frequency of phylogenetically diverse reductive dehalogenase-homologous genes in deep subseafloor sedimentary metagenomes.</title>
        <authorList>
            <person name="Kawai M."/>
            <person name="Futagami T."/>
            <person name="Toyoda A."/>
            <person name="Takaki Y."/>
            <person name="Nishi S."/>
            <person name="Hori S."/>
            <person name="Arai W."/>
            <person name="Tsubouchi T."/>
            <person name="Morono Y."/>
            <person name="Uchiyama I."/>
            <person name="Ito T."/>
            <person name="Fujiyama A."/>
            <person name="Inagaki F."/>
            <person name="Takami H."/>
        </authorList>
    </citation>
    <scope>NUCLEOTIDE SEQUENCE</scope>
    <source>
        <strain evidence="1">Expedition CK06-06</strain>
    </source>
</reference>
<dbReference type="AlphaFoldDB" id="X0YHP6"/>
<dbReference type="SUPFAM" id="SSF53448">
    <property type="entry name" value="Nucleotide-diphospho-sugar transferases"/>
    <property type="match status" value="1"/>
</dbReference>
<dbReference type="InterPro" id="IPR002835">
    <property type="entry name" value="CofC"/>
</dbReference>
<evidence type="ECO:0000313" key="1">
    <source>
        <dbReference type="EMBL" id="GAG48123.1"/>
    </source>
</evidence>
<dbReference type="EMBL" id="BARS01053036">
    <property type="protein sequence ID" value="GAG48123.1"/>
    <property type="molecule type" value="Genomic_DNA"/>
</dbReference>
<feature type="non-terminal residue" evidence="1">
    <location>
        <position position="1"/>
    </location>
</feature>
<dbReference type="Pfam" id="PF01983">
    <property type="entry name" value="CofC"/>
    <property type="match status" value="1"/>
</dbReference>
<dbReference type="InterPro" id="IPR029044">
    <property type="entry name" value="Nucleotide-diphossugar_trans"/>
</dbReference>
<proteinExistence type="predicted"/>
<name>X0YHP6_9ZZZZ</name>
<dbReference type="GO" id="GO:0043814">
    <property type="term" value="F:phospholactate guanylyltransferase activity"/>
    <property type="evidence" value="ECO:0007669"/>
    <property type="project" value="InterPro"/>
</dbReference>
<protein>
    <submittedName>
        <fullName evidence="1">Uncharacterized protein</fullName>
    </submittedName>
</protein>
<gene>
    <name evidence="1" type="ORF">S01H1_78765</name>
</gene>
<comment type="caution">
    <text evidence="1">The sequence shown here is derived from an EMBL/GenBank/DDBJ whole genome shotgun (WGS) entry which is preliminary data.</text>
</comment>
<sequence>LKNLTLAMFKDLGNTLLNVHCFDNKIVYCNNSEILELADNYDLIGIKEELRKPRKTFDNVISELNDFAIKKYNAINTVFTFLDVVLISTKNFYEINSLMKKQDILVCPALQTGGISIFGRKPPNIISSRCFSDPNKTSLLSLFEEAKKKGLKITYYDSFRAGFDVDIKQDLVLAYKYLKIFSLIHKETYKFLKINLKLTLKKKNAENNRDLKIVEKGNTKF</sequence>
<accession>X0YHP6</accession>
<organism evidence="1">
    <name type="scientific">marine sediment metagenome</name>
    <dbReference type="NCBI Taxonomy" id="412755"/>
    <lineage>
        <taxon>unclassified sequences</taxon>
        <taxon>metagenomes</taxon>
        <taxon>ecological metagenomes</taxon>
    </lineage>
</organism>